<dbReference type="PANTHER" id="PTHR18964:SF149">
    <property type="entry name" value="BIFUNCTIONAL UDP-N-ACETYLGLUCOSAMINE 2-EPIMERASE_N-ACETYLMANNOSAMINE KINASE"/>
    <property type="match status" value="1"/>
</dbReference>
<comment type="similarity">
    <text evidence="1">Belongs to the ROK (NagC/XylR) family.</text>
</comment>
<dbReference type="AlphaFoldDB" id="A0A2N9VX29"/>
<keyword evidence="2" id="KW-0808">Transferase</keyword>
<dbReference type="SUPFAM" id="SSF53067">
    <property type="entry name" value="Actin-like ATPase domain"/>
    <property type="match status" value="1"/>
</dbReference>
<proteinExistence type="inferred from homology"/>
<name>A0A2N9VX29_9HYPH</name>
<dbReference type="PROSITE" id="PS01125">
    <property type="entry name" value="ROK"/>
    <property type="match status" value="1"/>
</dbReference>
<accession>A0A2N9VX29</accession>
<keyword evidence="3" id="KW-1185">Reference proteome</keyword>
<dbReference type="InterPro" id="IPR000600">
    <property type="entry name" value="ROK"/>
</dbReference>
<dbReference type="InterPro" id="IPR043129">
    <property type="entry name" value="ATPase_NBD"/>
</dbReference>
<organism evidence="2 3">
    <name type="scientific">Phyllobacterium zundukense</name>
    <dbReference type="NCBI Taxonomy" id="1867719"/>
    <lineage>
        <taxon>Bacteria</taxon>
        <taxon>Pseudomonadati</taxon>
        <taxon>Pseudomonadota</taxon>
        <taxon>Alphaproteobacteria</taxon>
        <taxon>Hyphomicrobiales</taxon>
        <taxon>Phyllobacteriaceae</taxon>
        <taxon>Phyllobacterium</taxon>
    </lineage>
</organism>
<sequence length="324" mass="33379">MHCALAIDLGGTELRAAIVDRNGQLIAFAATPTDARGGPNAVIAQIVSLVDQVRVEAGSCSIMGLGIGSAGPLDPLTGTVIAPPTLHGWRDVPLAAILRDRLAMPVLLENDANTAALGEWRFGAGRGTQSMAFVTVSTGIGGGIIADGKLLHGRRGLAAEIGHMTIAADSDELCACGARGCWEAMASGTALSRDATRLAASGEASLLKKLAGSGPVTGHHIAQAAHESDKIALSLLADEARWLGIGLANLLHLYSPERLIIGGGVGNLLELMHEGIERVINERAMSAYRDVPVIAAELGRNAGLIGAASMIFNGQHKPEPEAIQ</sequence>
<evidence type="ECO:0000256" key="1">
    <source>
        <dbReference type="ARBA" id="ARBA00006479"/>
    </source>
</evidence>
<dbReference type="RefSeq" id="WP_099997609.1">
    <property type="nucleotide sequence ID" value="NZ_CP017940.1"/>
</dbReference>
<dbReference type="GO" id="GO:0016301">
    <property type="term" value="F:kinase activity"/>
    <property type="evidence" value="ECO:0007669"/>
    <property type="project" value="UniProtKB-KW"/>
</dbReference>
<dbReference type="Pfam" id="PF00480">
    <property type="entry name" value="ROK"/>
    <property type="match status" value="1"/>
</dbReference>
<gene>
    <name evidence="2" type="ORF">B5P45_15925</name>
</gene>
<dbReference type="Proteomes" id="UP000232163">
    <property type="component" value="Unassembled WGS sequence"/>
</dbReference>
<evidence type="ECO:0000313" key="2">
    <source>
        <dbReference type="EMBL" id="PIO44047.1"/>
    </source>
</evidence>
<dbReference type="OrthoDB" id="9810372at2"/>
<dbReference type="PANTHER" id="PTHR18964">
    <property type="entry name" value="ROK (REPRESSOR, ORF, KINASE) FAMILY"/>
    <property type="match status" value="1"/>
</dbReference>
<protein>
    <submittedName>
        <fullName evidence="2">Glucokinase</fullName>
    </submittedName>
</protein>
<comment type="caution">
    <text evidence="2">The sequence shown here is derived from an EMBL/GenBank/DDBJ whole genome shotgun (WGS) entry which is preliminary data.</text>
</comment>
<dbReference type="InterPro" id="IPR049874">
    <property type="entry name" value="ROK_cs"/>
</dbReference>
<dbReference type="Gene3D" id="3.30.420.40">
    <property type="match status" value="2"/>
</dbReference>
<evidence type="ECO:0000313" key="3">
    <source>
        <dbReference type="Proteomes" id="UP000232163"/>
    </source>
</evidence>
<dbReference type="KEGG" id="pht:BLM14_00455"/>
<keyword evidence="2" id="KW-0418">Kinase</keyword>
<reference evidence="2 3" key="1">
    <citation type="journal article" date="2017" name="Int J Environ Stud">
        <title>Does the Miocene-Pliocene relict legume Oxytropis triphylla form nitrogen-fixing nodules with a combination of bacterial strains?</title>
        <authorList>
            <person name="Safronova V."/>
            <person name="Belimov A."/>
            <person name="Sazanova A."/>
            <person name="Kuznetsova I."/>
            <person name="Popova J."/>
            <person name="Andronov E."/>
            <person name="Verkhozina A."/>
            <person name="Tikhonovich I."/>
        </authorList>
    </citation>
    <scope>NUCLEOTIDE SEQUENCE [LARGE SCALE GENOMIC DNA]</scope>
    <source>
        <strain evidence="2 3">Tri-38</strain>
    </source>
</reference>
<dbReference type="EMBL" id="MZMT01000035">
    <property type="protein sequence ID" value="PIO44047.1"/>
    <property type="molecule type" value="Genomic_DNA"/>
</dbReference>